<dbReference type="EMBL" id="BAEQ01000029">
    <property type="protein sequence ID" value="GAC28767.1"/>
    <property type="molecule type" value="Genomic_DNA"/>
</dbReference>
<reference evidence="8" key="1">
    <citation type="journal article" date="2014" name="Environ. Microbiol.">
        <title>Comparative genomics of the marine bacterial genus Glaciecola reveals the high degree of genomic diversity and genomic characteristic for cold adaptation.</title>
        <authorList>
            <person name="Qin Q.L."/>
            <person name="Xie B.B."/>
            <person name="Yu Y."/>
            <person name="Shu Y.L."/>
            <person name="Rong J.C."/>
            <person name="Zhang Y.J."/>
            <person name="Zhao D.L."/>
            <person name="Chen X.L."/>
            <person name="Zhang X.Y."/>
            <person name="Chen B."/>
            <person name="Zhou B.C."/>
            <person name="Zhang Y.Z."/>
        </authorList>
    </citation>
    <scope>NUCLEOTIDE SEQUENCE [LARGE SCALE GENOMIC DNA]</scope>
    <source>
        <strain evidence="8">ACAM 615</strain>
    </source>
</reference>
<keyword evidence="4 6" id="KW-1133">Transmembrane helix</keyword>
<gene>
    <name evidence="7" type="ORF">GPAL_1906</name>
</gene>
<evidence type="ECO:0000256" key="3">
    <source>
        <dbReference type="ARBA" id="ARBA00022692"/>
    </source>
</evidence>
<feature type="transmembrane region" description="Helical" evidence="6">
    <location>
        <begin position="73"/>
        <end position="91"/>
    </location>
</feature>
<evidence type="ECO:0000313" key="8">
    <source>
        <dbReference type="Proteomes" id="UP000006251"/>
    </source>
</evidence>
<keyword evidence="5 6" id="KW-0472">Membrane</keyword>
<dbReference type="PANTHER" id="PTHR31885:SF6">
    <property type="entry name" value="GH04784P"/>
    <property type="match status" value="1"/>
</dbReference>
<dbReference type="AlphaFoldDB" id="K6ZEI4"/>
<comment type="subcellular location">
    <subcellularLocation>
        <location evidence="1">Membrane</location>
        <topology evidence="1">Multi-pass membrane protein</topology>
    </subcellularLocation>
</comment>
<dbReference type="Pfam" id="PF07947">
    <property type="entry name" value="YhhN"/>
    <property type="match status" value="1"/>
</dbReference>
<evidence type="ECO:0000256" key="6">
    <source>
        <dbReference type="SAM" id="Phobius"/>
    </source>
</evidence>
<dbReference type="InterPro" id="IPR012506">
    <property type="entry name" value="TMEM86B-like"/>
</dbReference>
<comment type="similarity">
    <text evidence="2">Belongs to the TMEM86 family.</text>
</comment>
<name>K6ZEI4_9ALTE</name>
<dbReference type="STRING" id="1121922.GCA_000428905_01109"/>
<dbReference type="PANTHER" id="PTHR31885">
    <property type="entry name" value="GH04784P"/>
    <property type="match status" value="1"/>
</dbReference>
<evidence type="ECO:0000256" key="1">
    <source>
        <dbReference type="ARBA" id="ARBA00004141"/>
    </source>
</evidence>
<evidence type="ECO:0000256" key="5">
    <source>
        <dbReference type="ARBA" id="ARBA00023136"/>
    </source>
</evidence>
<evidence type="ECO:0000256" key="4">
    <source>
        <dbReference type="ARBA" id="ARBA00022989"/>
    </source>
</evidence>
<dbReference type="Proteomes" id="UP000006251">
    <property type="component" value="Unassembled WGS sequence"/>
</dbReference>
<protein>
    <submittedName>
        <fullName evidence="7">YhhN-like protein</fullName>
    </submittedName>
</protein>
<evidence type="ECO:0000256" key="2">
    <source>
        <dbReference type="ARBA" id="ARBA00007375"/>
    </source>
</evidence>
<evidence type="ECO:0000313" key="7">
    <source>
        <dbReference type="EMBL" id="GAC28767.1"/>
    </source>
</evidence>
<keyword evidence="3 6" id="KW-0812">Transmembrane</keyword>
<feature type="transmembrane region" description="Helical" evidence="6">
    <location>
        <begin position="152"/>
        <end position="171"/>
    </location>
</feature>
<organism evidence="7 8">
    <name type="scientific">Brumicola pallidula DSM 14239 = ACAM 615</name>
    <dbReference type="NCBI Taxonomy" id="1121922"/>
    <lineage>
        <taxon>Bacteria</taxon>
        <taxon>Pseudomonadati</taxon>
        <taxon>Pseudomonadota</taxon>
        <taxon>Gammaproteobacteria</taxon>
        <taxon>Alteromonadales</taxon>
        <taxon>Alteromonadaceae</taxon>
        <taxon>Brumicola</taxon>
    </lineage>
</organism>
<sequence length="207" mass="22943">MQAIYNALFFAFSLLYLALLSFDPLMISWLIKILPILILVIAVANTPVFSGRTLLLLALALSATGDVLLEQDLFIFGIGAFLIAQLYYGVFFARNWSSVMTRWPISGSILIFMLAMAFLLSPHLGELNIPVFAYLVVIGLMGLLASQSTMPLKWSVLGAFVFILSDSLIAIDRFLHPLPLSSYLVMTTYYCAQWMIIQGALNKCKSA</sequence>
<comment type="caution">
    <text evidence="7">The sequence shown here is derived from an EMBL/GenBank/DDBJ whole genome shotgun (WGS) entry which is preliminary data.</text>
</comment>
<feature type="transmembrane region" description="Helical" evidence="6">
    <location>
        <begin position="103"/>
        <end position="121"/>
    </location>
</feature>
<accession>K6ZEI4</accession>
<dbReference type="GO" id="GO:0016787">
    <property type="term" value="F:hydrolase activity"/>
    <property type="evidence" value="ECO:0007669"/>
    <property type="project" value="TreeGrafter"/>
</dbReference>
<feature type="transmembrane region" description="Helical" evidence="6">
    <location>
        <begin position="6"/>
        <end position="22"/>
    </location>
</feature>
<proteinExistence type="inferred from homology"/>
<dbReference type="RefSeq" id="WP_006011127.1">
    <property type="nucleotide sequence ID" value="NZ_AUAV01000005.1"/>
</dbReference>
<feature type="transmembrane region" description="Helical" evidence="6">
    <location>
        <begin position="183"/>
        <end position="201"/>
    </location>
</feature>
<feature type="transmembrane region" description="Helical" evidence="6">
    <location>
        <begin position="127"/>
        <end position="145"/>
    </location>
</feature>
<keyword evidence="8" id="KW-1185">Reference proteome</keyword>
<dbReference type="OrthoDB" id="5592477at2"/>
<feature type="transmembrane region" description="Helical" evidence="6">
    <location>
        <begin position="34"/>
        <end position="61"/>
    </location>
</feature>
<dbReference type="GO" id="GO:0016020">
    <property type="term" value="C:membrane"/>
    <property type="evidence" value="ECO:0007669"/>
    <property type="project" value="UniProtKB-SubCell"/>
</dbReference>